<proteinExistence type="predicted"/>
<protein>
    <recommendedName>
        <fullName evidence="4">DUF4468 domain-containing protein</fullName>
    </recommendedName>
</protein>
<keyword evidence="3" id="KW-1185">Reference proteome</keyword>
<gene>
    <name evidence="2" type="ORF">SAMEA4364220_00893</name>
</gene>
<dbReference type="Proteomes" id="UP000215383">
    <property type="component" value="Chromosome 1"/>
</dbReference>
<feature type="chain" id="PRO_5011284313" description="DUF4468 domain-containing protein" evidence="1">
    <location>
        <begin position="23"/>
        <end position="200"/>
    </location>
</feature>
<dbReference type="RefSeq" id="WP_027890743.1">
    <property type="nucleotide sequence ID" value="NZ_LT906446.1"/>
</dbReference>
<evidence type="ECO:0000313" key="3">
    <source>
        <dbReference type="Proteomes" id="UP000215383"/>
    </source>
</evidence>
<dbReference type="AlphaFoldDB" id="A0A239TK25"/>
<feature type="signal peptide" evidence="1">
    <location>
        <begin position="1"/>
        <end position="22"/>
    </location>
</feature>
<evidence type="ECO:0000256" key="1">
    <source>
        <dbReference type="SAM" id="SignalP"/>
    </source>
</evidence>
<evidence type="ECO:0000313" key="2">
    <source>
        <dbReference type="EMBL" id="SNU98231.1"/>
    </source>
</evidence>
<name>A0A239TK25_9FIRM</name>
<sequence length="200" mass="23531">MKKFIMILTMLVMLSNFNIVFAESSSWKDPVYDFSKIRTVYVEPEIIYAPSCSIGELELYKNLVKLDEEKDKLDDFKIIDDKSLADAVITINVTSWNIKETYIPTEEYTKEANIEYVDTDGSTTYEPVTFDLYTEEHYVYEQYFTAEFTVTDNTGKVIFKKVEKREADKDTFAMFGRAIKDFYDDFNETKEEYMKALKDK</sequence>
<organism evidence="2 3">
    <name type="scientific">Megamonas hypermegale</name>
    <dbReference type="NCBI Taxonomy" id="158847"/>
    <lineage>
        <taxon>Bacteria</taxon>
        <taxon>Bacillati</taxon>
        <taxon>Bacillota</taxon>
        <taxon>Negativicutes</taxon>
        <taxon>Selenomonadales</taxon>
        <taxon>Selenomonadaceae</taxon>
        <taxon>Megamonas</taxon>
    </lineage>
</organism>
<evidence type="ECO:0008006" key="4">
    <source>
        <dbReference type="Google" id="ProtNLM"/>
    </source>
</evidence>
<dbReference type="GeneID" id="78506912"/>
<reference evidence="2 3" key="1">
    <citation type="submission" date="2017-06" db="EMBL/GenBank/DDBJ databases">
        <authorList>
            <consortium name="Pathogen Informatics"/>
        </authorList>
    </citation>
    <scope>NUCLEOTIDE SEQUENCE [LARGE SCALE GENOMIC DNA]</scope>
    <source>
        <strain evidence="2 3">NCTC10570</strain>
    </source>
</reference>
<dbReference type="EMBL" id="LT906446">
    <property type="protein sequence ID" value="SNU98231.1"/>
    <property type="molecule type" value="Genomic_DNA"/>
</dbReference>
<accession>A0A239TK25</accession>
<keyword evidence="1" id="KW-0732">Signal</keyword>